<feature type="domain" description="Helicase C-terminal" evidence="11">
    <location>
        <begin position="518"/>
        <end position="680"/>
    </location>
</feature>
<evidence type="ECO:0000256" key="9">
    <source>
        <dbReference type="SAM" id="MobiDB-lite"/>
    </source>
</evidence>
<dbReference type="GO" id="GO:0016787">
    <property type="term" value="F:hydrolase activity"/>
    <property type="evidence" value="ECO:0007669"/>
    <property type="project" value="UniProtKB-KW"/>
</dbReference>
<dbReference type="CDD" id="cd18795">
    <property type="entry name" value="SF2_C_Ski2"/>
    <property type="match status" value="1"/>
</dbReference>
<dbReference type="PIRSF" id="PIRSF005198">
    <property type="entry name" value="Antiviral_helicase_SKI2"/>
    <property type="match status" value="1"/>
</dbReference>
<dbReference type="InterPro" id="IPR025696">
    <property type="entry name" value="Beta-barrel_MTR4"/>
</dbReference>
<feature type="domain" description="Helicase ATP-binding" evidence="10">
    <location>
        <begin position="270"/>
        <end position="426"/>
    </location>
</feature>
<dbReference type="GO" id="GO:0003724">
    <property type="term" value="F:RNA helicase activity"/>
    <property type="evidence" value="ECO:0007669"/>
    <property type="project" value="InterPro"/>
</dbReference>
<dbReference type="HOGENOM" id="CLU_002902_1_4_1"/>
<dbReference type="PROSITE" id="PS51194">
    <property type="entry name" value="HELICASE_CTER"/>
    <property type="match status" value="1"/>
</dbReference>
<dbReference type="InterPro" id="IPR011545">
    <property type="entry name" value="DEAD/DEAH_box_helicase_dom"/>
</dbReference>
<keyword evidence="4" id="KW-0547">Nucleotide-binding</keyword>
<dbReference type="FunFam" id="3.40.50.300:FF:000447">
    <property type="entry name" value="helicase SKI2W isoform X2"/>
    <property type="match status" value="1"/>
</dbReference>
<dbReference type="OMA" id="DHVNIIM"/>
<accession>A0A075B209</accession>
<dbReference type="SMART" id="SM00487">
    <property type="entry name" value="DEXDc"/>
    <property type="match status" value="1"/>
</dbReference>
<evidence type="ECO:0000313" key="12">
    <source>
        <dbReference type="EMBL" id="EPZ36583.1"/>
    </source>
</evidence>
<keyword evidence="8" id="KW-0694">RNA-binding</keyword>
<dbReference type="FunFam" id="3.40.50.300:FF:000354">
    <property type="entry name" value="ATP-dependent RNA helicase SKI2"/>
    <property type="match status" value="1"/>
</dbReference>
<keyword evidence="6 12" id="KW-0347">Helicase</keyword>
<evidence type="ECO:0000259" key="10">
    <source>
        <dbReference type="PROSITE" id="PS51192"/>
    </source>
</evidence>
<dbReference type="EMBL" id="KE560523">
    <property type="protein sequence ID" value="EPZ36583.1"/>
    <property type="molecule type" value="Genomic_DNA"/>
</dbReference>
<evidence type="ECO:0000256" key="1">
    <source>
        <dbReference type="ARBA" id="ARBA00004496"/>
    </source>
</evidence>
<dbReference type="Pfam" id="PF17911">
    <property type="entry name" value="Ski2_N"/>
    <property type="match status" value="1"/>
</dbReference>
<dbReference type="AlphaFoldDB" id="A0A075B209"/>
<dbReference type="GO" id="GO:0003723">
    <property type="term" value="F:RNA binding"/>
    <property type="evidence" value="ECO:0007669"/>
    <property type="project" value="UniProtKB-KW"/>
</dbReference>
<protein>
    <submittedName>
        <fullName evidence="12">Helicase, superfamily 1/2, ATP-binding domain-containing protein</fullName>
    </submittedName>
</protein>
<evidence type="ECO:0000256" key="3">
    <source>
        <dbReference type="ARBA" id="ARBA00022490"/>
    </source>
</evidence>
<sequence length="1152" mass="131547">MFHLKNILGEPSKEKIDIDIAALLELEEDKPRPEIMLPDYDYSRIPEYQPNLPELFQCIPEFIDYEFELQRNMKTLKIEGIGIKNNQTLETSKNSTLMTRIPDRLDSSTIRGKATNVPFMPGGMEDDIKERQNDVDEEENFDWEEFKKEIERSGLKTIAPGLDRGLMVDGIKRKNEFELFDEIVNEEFDENNNEKEGDSNVQDENETSEEIDSFVQNVELMQSNKENKNERQNWAHMIDVTTEFINFNELVPELAHQFPFELDTFQKHAVYHLEKNESVFVAAHTSAGKTVVADYAIALAMKHMTKCIYTSPIKALSNQKYRDFKETFEDVGLLTGDVQIKPEAACLVMTTEILRSMLYRGADLIRDVEFVIFDEVHYVNDAERGVVWEEVIIMLPSHVNLILLSATVPNTFEFANWVGRTKQKDIYVISTLKRPVPLEHYLYAQGQLHKIVDSNRTFQPRGYKEASEVKKKKDDRFGKVSWNGISMLLKKKNLLPCVMFTFSKKRCEENADSLGNMDLNTSTEKSAVHIFVEKSFQRLKGTDRELPQIQRMRDLLSRGIAVHHGGLLPIVKECVEILFQRGLVKILFATETFAMGVNMPARTVVYTSIRKHDGTGFRDLLPGEYTQMSGRAGRRGLDATGTVIIACGDQVPFENTLRQMILGLPTRLESQFRLTYNMMLCLLRIESLRVEDMIKKSFSENSAQLALPEQHNKLKKGAEKLENMDSLSCGICNIDIETLYEYNTLALNNMHEILAALLSRKGINWFISTGRVIIINNALFRNCPAVVFKINSKQGAKTTFTCLAIKESRADRLSGELLPAPISYICIPEQSKLTFEVLNDVSYMEIVQVTSEKLAIEFDVNSPRVSPRDLNETAINLLTLVNKNRSGFRDNQIDKTFIEVKEKDMQRKVLLKKMKDLKCMACPDLNEHYGKFHEQKSLAVQVAELQNKLSEKNLTLLPDFESRIKVLKHLQYIDDQSTVQLKGKVACEINTTDELITTELIFDNLLGDYEPAEIIALLSCMVFQEKSSDEPPNLNPKLSNGKKMIVETATRLVNLQNDFGIPIVLDDVLANLNFGLVEVVYEWARGMSFKDIMGLTNVLEGSIVRCIVRLDETCRELRSAARIVGDTNLYKKMEEASIAIKRDICFAASLYF</sequence>
<reference evidence="12 13" key="1">
    <citation type="journal article" date="2013" name="Curr. Biol.">
        <title>Shared signatures of parasitism and phylogenomics unite Cryptomycota and microsporidia.</title>
        <authorList>
            <person name="James T.Y."/>
            <person name="Pelin A."/>
            <person name="Bonen L."/>
            <person name="Ahrendt S."/>
            <person name="Sain D."/>
            <person name="Corradi N."/>
            <person name="Stajich J.E."/>
        </authorList>
    </citation>
    <scope>NUCLEOTIDE SEQUENCE [LARGE SCALE GENOMIC DNA]</scope>
    <source>
        <strain evidence="12 13">CSF55</strain>
    </source>
</reference>
<keyword evidence="5" id="KW-0378">Hydrolase</keyword>
<dbReference type="Pfam" id="PF13234">
    <property type="entry name" value="MTR4_beta-barrel"/>
    <property type="match status" value="1"/>
</dbReference>
<evidence type="ECO:0000256" key="7">
    <source>
        <dbReference type="ARBA" id="ARBA00022840"/>
    </source>
</evidence>
<dbReference type="PROSITE" id="PS51192">
    <property type="entry name" value="HELICASE_ATP_BIND_1"/>
    <property type="match status" value="1"/>
</dbReference>
<dbReference type="GO" id="GO:0005524">
    <property type="term" value="F:ATP binding"/>
    <property type="evidence" value="ECO:0007669"/>
    <property type="project" value="UniProtKB-KW"/>
</dbReference>
<dbReference type="InterPro" id="IPR016438">
    <property type="entry name" value="SKI2-like"/>
</dbReference>
<dbReference type="InterPro" id="IPR027417">
    <property type="entry name" value="P-loop_NTPase"/>
</dbReference>
<evidence type="ECO:0000256" key="4">
    <source>
        <dbReference type="ARBA" id="ARBA00022741"/>
    </source>
</evidence>
<dbReference type="GO" id="GO:0070478">
    <property type="term" value="P:nuclear-transcribed mRNA catabolic process, 3'-5' exonucleolytic nonsense-mediated decay"/>
    <property type="evidence" value="ECO:0007669"/>
    <property type="project" value="TreeGrafter"/>
</dbReference>
<feature type="region of interest" description="Disordered" evidence="9">
    <location>
        <begin position="187"/>
        <end position="209"/>
    </location>
</feature>
<dbReference type="SUPFAM" id="SSF52540">
    <property type="entry name" value="P-loop containing nucleoside triphosphate hydrolases"/>
    <property type="match status" value="1"/>
</dbReference>
<dbReference type="Pfam" id="PF21408">
    <property type="entry name" value="MTR4-like_stalk"/>
    <property type="match status" value="1"/>
</dbReference>
<dbReference type="GO" id="GO:0055087">
    <property type="term" value="C:Ski complex"/>
    <property type="evidence" value="ECO:0007669"/>
    <property type="project" value="TreeGrafter"/>
</dbReference>
<dbReference type="FunFam" id="1.10.3380.30:FF:000001">
    <property type="entry name" value="Ski2 ATP-dependent RNA helicase"/>
    <property type="match status" value="1"/>
</dbReference>
<dbReference type="InterPro" id="IPR001650">
    <property type="entry name" value="Helicase_C-like"/>
</dbReference>
<dbReference type="InterPro" id="IPR012961">
    <property type="entry name" value="Ski2/MTR4_C"/>
</dbReference>
<dbReference type="InterPro" id="IPR048392">
    <property type="entry name" value="MTR4-like_stalk"/>
</dbReference>
<evidence type="ECO:0000256" key="8">
    <source>
        <dbReference type="ARBA" id="ARBA00022884"/>
    </source>
</evidence>
<dbReference type="PANTHER" id="PTHR12131">
    <property type="entry name" value="ATP-DEPENDENT RNA AND DNA HELICASE"/>
    <property type="match status" value="1"/>
</dbReference>
<dbReference type="STRING" id="988480.A0A075B209"/>
<evidence type="ECO:0000313" key="13">
    <source>
        <dbReference type="Proteomes" id="UP000030755"/>
    </source>
</evidence>
<name>A0A075B209_ROZAC</name>
<keyword evidence="3" id="KW-0963">Cytoplasm</keyword>
<keyword evidence="7 12" id="KW-0067">ATP-binding</keyword>
<dbReference type="InterPro" id="IPR050699">
    <property type="entry name" value="RNA-DNA_Helicase"/>
</dbReference>
<dbReference type="Gene3D" id="3.40.50.300">
    <property type="entry name" value="P-loop containing nucleotide triphosphate hydrolases"/>
    <property type="match status" value="2"/>
</dbReference>
<evidence type="ECO:0000256" key="5">
    <source>
        <dbReference type="ARBA" id="ARBA00022801"/>
    </source>
</evidence>
<comment type="subcellular location">
    <subcellularLocation>
        <location evidence="1">Cytoplasm</location>
    </subcellularLocation>
</comment>
<dbReference type="Proteomes" id="UP000030755">
    <property type="component" value="Unassembled WGS sequence"/>
</dbReference>
<proteinExistence type="inferred from homology"/>
<dbReference type="PANTHER" id="PTHR12131:SF1">
    <property type="entry name" value="ATP-DEPENDENT RNA HELICASE SUPV3L1, MITOCHONDRIAL-RELATED"/>
    <property type="match status" value="1"/>
</dbReference>
<comment type="similarity">
    <text evidence="2">Belongs to the helicase family. SKI2 subfamily.</text>
</comment>
<gene>
    <name evidence="12" type="ORF">O9G_001567</name>
</gene>
<organism evidence="12 13">
    <name type="scientific">Rozella allomycis (strain CSF55)</name>
    <dbReference type="NCBI Taxonomy" id="988480"/>
    <lineage>
        <taxon>Eukaryota</taxon>
        <taxon>Fungi</taxon>
        <taxon>Fungi incertae sedis</taxon>
        <taxon>Cryptomycota</taxon>
        <taxon>Cryptomycota incertae sedis</taxon>
        <taxon>Rozella</taxon>
    </lineage>
</organism>
<evidence type="ECO:0000259" key="11">
    <source>
        <dbReference type="PROSITE" id="PS51194"/>
    </source>
</evidence>
<dbReference type="Pfam" id="PF00271">
    <property type="entry name" value="Helicase_C"/>
    <property type="match status" value="1"/>
</dbReference>
<dbReference type="OrthoDB" id="64767at2759"/>
<dbReference type="SMART" id="SM01142">
    <property type="entry name" value="DSHCT"/>
    <property type="match status" value="1"/>
</dbReference>
<dbReference type="Gene3D" id="1.10.3380.30">
    <property type="match status" value="2"/>
</dbReference>
<dbReference type="Pfam" id="PF08148">
    <property type="entry name" value="DSHCT"/>
    <property type="match status" value="1"/>
</dbReference>
<dbReference type="InterPro" id="IPR040801">
    <property type="entry name" value="Ski2_N"/>
</dbReference>
<evidence type="ECO:0000256" key="2">
    <source>
        <dbReference type="ARBA" id="ARBA00010140"/>
    </source>
</evidence>
<dbReference type="SMART" id="SM00490">
    <property type="entry name" value="HELICc"/>
    <property type="match status" value="1"/>
</dbReference>
<keyword evidence="13" id="KW-1185">Reference proteome</keyword>
<dbReference type="InterPro" id="IPR014001">
    <property type="entry name" value="Helicase_ATP-bd"/>
</dbReference>
<evidence type="ECO:0000256" key="6">
    <source>
        <dbReference type="ARBA" id="ARBA00022806"/>
    </source>
</evidence>
<dbReference type="Pfam" id="PF00270">
    <property type="entry name" value="DEAD"/>
    <property type="match status" value="1"/>
</dbReference>